<feature type="domain" description="Peptidase M28" evidence="2">
    <location>
        <begin position="235"/>
        <end position="333"/>
    </location>
</feature>
<dbReference type="STRING" id="1884381.SAMN05518846_12328"/>
<dbReference type="PANTHER" id="PTHR10404:SF46">
    <property type="entry name" value="VACUOLAR PROTEIN SORTING-ASSOCIATED PROTEIN 70"/>
    <property type="match status" value="1"/>
</dbReference>
<dbReference type="InterPro" id="IPR007484">
    <property type="entry name" value="Peptidase_M28"/>
</dbReference>
<organism evidence="3 4">
    <name type="scientific">Brevibacillus centrosporus</name>
    <dbReference type="NCBI Taxonomy" id="54910"/>
    <lineage>
        <taxon>Bacteria</taxon>
        <taxon>Bacillati</taxon>
        <taxon>Bacillota</taxon>
        <taxon>Bacilli</taxon>
        <taxon>Bacillales</taxon>
        <taxon>Paenibacillaceae</taxon>
        <taxon>Brevibacillus</taxon>
    </lineage>
</organism>
<dbReference type="Pfam" id="PF02225">
    <property type="entry name" value="PA"/>
    <property type="match status" value="1"/>
</dbReference>
<dbReference type="SUPFAM" id="SSF52025">
    <property type="entry name" value="PA domain"/>
    <property type="match status" value="1"/>
</dbReference>
<evidence type="ECO:0000313" key="4">
    <source>
        <dbReference type="Proteomes" id="UP000198915"/>
    </source>
</evidence>
<dbReference type="PANTHER" id="PTHR10404">
    <property type="entry name" value="N-ACETYLATED-ALPHA-LINKED ACIDIC DIPEPTIDASE"/>
    <property type="match status" value="1"/>
</dbReference>
<dbReference type="Pfam" id="PF04389">
    <property type="entry name" value="Peptidase_M28"/>
    <property type="match status" value="1"/>
</dbReference>
<feature type="domain" description="PA" evidence="1">
    <location>
        <begin position="101"/>
        <end position="203"/>
    </location>
</feature>
<proteinExistence type="predicted"/>
<accession>A0A1I4DBM5</accession>
<dbReference type="Proteomes" id="UP000198915">
    <property type="component" value="Unassembled WGS sequence"/>
</dbReference>
<keyword evidence="4" id="KW-1185">Reference proteome</keyword>
<dbReference type="InterPro" id="IPR039373">
    <property type="entry name" value="Peptidase_M28B"/>
</dbReference>
<reference evidence="4" key="1">
    <citation type="submission" date="2016-10" db="EMBL/GenBank/DDBJ databases">
        <authorList>
            <person name="Varghese N."/>
            <person name="Submissions S."/>
        </authorList>
    </citation>
    <scope>NUCLEOTIDE SEQUENCE [LARGE SCALE GENOMIC DNA]</scope>
    <source>
        <strain evidence="4">OK042</strain>
    </source>
</reference>
<dbReference type="InterPro" id="IPR003137">
    <property type="entry name" value="PA_domain"/>
</dbReference>
<dbReference type="Gene3D" id="3.50.30.30">
    <property type="match status" value="1"/>
</dbReference>
<evidence type="ECO:0000313" key="3">
    <source>
        <dbReference type="EMBL" id="SFK89777.1"/>
    </source>
</evidence>
<gene>
    <name evidence="3" type="ORF">SAMN05518846_12328</name>
</gene>
<sequence length="588" mass="65678">MTSIVKEHEKLLLDEISMETPKRILDVFSGLIRESGSEDERTAAHFLASLLKEWGVPHTVHYPSIYLSVPKTASVTALAPAAKSFRAKTPSFSVSTNGVPVTGELVYVPSAQATDRYDIFDAKVKEEVNDLAGKIVISEGLAMPEKVATFHDKGVLGAIFINPGTNIHDGICTTIWGSPDLDTIGNEPKIPVVAVNKSDGEALKAMCQTDTTVIEITTSLEKGWHECPLIDLFIEGTEEPEKYILLHGHLDSWHIGIGDNTTGDAALMEIARIFYKHRDKLKRSLRIAIWPGHSTGRYAGSTWFADQFALDLDANCIAQVNCDSPGCRWATSYEKMDWTIEVGEHCKQAILDAVKEEAKGKRPNRAGDYSFHNIGITSFYKLSSSIPQEQLKEKGYYPVGGCGSNIEWHTEDDLMHVADFDILHRDLKVYMTSIYRVLQATILPYDFRKTADEFMETIQQYQEACGEHFRFDQAVVAAKELRQSLEDFYLELQFLKTENLASPAVKAANERLLQLGRTLIPINFTRRGKFHHDPAVQIPALPDIAPALQLAALEPGSHRYRVTQTHLLRGQNRVIWAMKEAQKIIGKA</sequence>
<name>A0A1I4DBM5_9BACL</name>
<dbReference type="AlphaFoldDB" id="A0A1I4DBM5"/>
<dbReference type="InterPro" id="IPR046450">
    <property type="entry name" value="PA_dom_sf"/>
</dbReference>
<evidence type="ECO:0000259" key="1">
    <source>
        <dbReference type="Pfam" id="PF02225"/>
    </source>
</evidence>
<dbReference type="Gene3D" id="3.40.630.10">
    <property type="entry name" value="Zn peptidases"/>
    <property type="match status" value="1"/>
</dbReference>
<evidence type="ECO:0000259" key="2">
    <source>
        <dbReference type="Pfam" id="PF04389"/>
    </source>
</evidence>
<dbReference type="RefSeq" id="WP_092276333.1">
    <property type="nucleotide sequence ID" value="NZ_FORT01000023.1"/>
</dbReference>
<dbReference type="SUPFAM" id="SSF53187">
    <property type="entry name" value="Zn-dependent exopeptidases"/>
    <property type="match status" value="1"/>
</dbReference>
<dbReference type="EMBL" id="FORT01000023">
    <property type="protein sequence ID" value="SFK89777.1"/>
    <property type="molecule type" value="Genomic_DNA"/>
</dbReference>
<protein>
    <submittedName>
        <fullName evidence="3">PA domain-containing protein</fullName>
    </submittedName>
</protein>